<dbReference type="PRINTS" id="PR00727">
    <property type="entry name" value="LEADERPTASE"/>
</dbReference>
<evidence type="ECO:0000256" key="1">
    <source>
        <dbReference type="ARBA" id="ARBA00000677"/>
    </source>
</evidence>
<evidence type="ECO:0000256" key="5">
    <source>
        <dbReference type="ARBA" id="ARBA00022801"/>
    </source>
</evidence>
<evidence type="ECO:0000313" key="8">
    <source>
        <dbReference type="EMBL" id="ABI65132.1"/>
    </source>
</evidence>
<comment type="subcellular location">
    <subcellularLocation>
        <location evidence="6">Membrane</location>
        <topology evidence="6">Single-pass type II membrane protein</topology>
    </subcellularLocation>
</comment>
<dbReference type="CDD" id="cd06530">
    <property type="entry name" value="S26_SPase_I"/>
    <property type="match status" value="1"/>
</dbReference>
<name>Q0ARF5_MARMM</name>
<dbReference type="AlphaFoldDB" id="Q0ARF5"/>
<keyword evidence="9" id="KW-1185">Reference proteome</keyword>
<feature type="domain" description="Peptidase S26" evidence="7">
    <location>
        <begin position="10"/>
        <end position="207"/>
    </location>
</feature>
<keyword evidence="5 6" id="KW-0378">Hydrolase</keyword>
<evidence type="ECO:0000256" key="2">
    <source>
        <dbReference type="ARBA" id="ARBA00009370"/>
    </source>
</evidence>
<dbReference type="GO" id="GO:0016020">
    <property type="term" value="C:membrane"/>
    <property type="evidence" value="ECO:0007669"/>
    <property type="project" value="UniProtKB-SubCell"/>
</dbReference>
<evidence type="ECO:0000259" key="7">
    <source>
        <dbReference type="Pfam" id="PF10502"/>
    </source>
</evidence>
<gene>
    <name evidence="8" type="ordered locus">Mmar10_0839</name>
</gene>
<dbReference type="Proteomes" id="UP000001964">
    <property type="component" value="Chromosome"/>
</dbReference>
<dbReference type="EC" id="3.4.21.89" evidence="3 6"/>
<evidence type="ECO:0000256" key="4">
    <source>
        <dbReference type="ARBA" id="ARBA00019232"/>
    </source>
</evidence>
<comment type="similarity">
    <text evidence="2 6">Belongs to the peptidase S26 family.</text>
</comment>
<keyword evidence="6" id="KW-0645">Protease</keyword>
<dbReference type="PANTHER" id="PTHR43390:SF1">
    <property type="entry name" value="CHLOROPLAST PROCESSING PEPTIDASE"/>
    <property type="match status" value="1"/>
</dbReference>
<dbReference type="PROSITE" id="PS00761">
    <property type="entry name" value="SPASE_I_3"/>
    <property type="match status" value="1"/>
</dbReference>
<dbReference type="PANTHER" id="PTHR43390">
    <property type="entry name" value="SIGNAL PEPTIDASE I"/>
    <property type="match status" value="1"/>
</dbReference>
<proteinExistence type="inferred from homology"/>
<dbReference type="Gene3D" id="2.10.109.10">
    <property type="entry name" value="Umud Fragment, subunit A"/>
    <property type="match status" value="1"/>
</dbReference>
<dbReference type="GO" id="GO:0009003">
    <property type="term" value="F:signal peptidase activity"/>
    <property type="evidence" value="ECO:0007669"/>
    <property type="project" value="UniProtKB-EC"/>
</dbReference>
<dbReference type="NCBIfam" id="TIGR02227">
    <property type="entry name" value="sigpep_I_bact"/>
    <property type="match status" value="1"/>
</dbReference>
<comment type="catalytic activity">
    <reaction evidence="1 6">
        <text>Cleavage of hydrophobic, N-terminal signal or leader sequences from secreted and periplasmic proteins.</text>
        <dbReference type="EC" id="3.4.21.89"/>
    </reaction>
</comment>
<dbReference type="STRING" id="394221.Mmar10_0839"/>
<dbReference type="InterPro" id="IPR019758">
    <property type="entry name" value="Pept_S26A_signal_pept_1_CS"/>
</dbReference>
<dbReference type="OrthoDB" id="9815782at2"/>
<organism evidence="8 9">
    <name type="scientific">Maricaulis maris (strain MCS10)</name>
    <name type="common">Caulobacter maris</name>
    <dbReference type="NCBI Taxonomy" id="394221"/>
    <lineage>
        <taxon>Bacteria</taxon>
        <taxon>Pseudomonadati</taxon>
        <taxon>Pseudomonadota</taxon>
        <taxon>Alphaproteobacteria</taxon>
        <taxon>Maricaulales</taxon>
        <taxon>Maricaulaceae</taxon>
        <taxon>Maricaulis</taxon>
    </lineage>
</organism>
<evidence type="ECO:0000256" key="6">
    <source>
        <dbReference type="RuleBase" id="RU362042"/>
    </source>
</evidence>
<dbReference type="InterPro" id="IPR019533">
    <property type="entry name" value="Peptidase_S26"/>
</dbReference>
<dbReference type="GO" id="GO:0006465">
    <property type="term" value="P:signal peptide processing"/>
    <property type="evidence" value="ECO:0007669"/>
    <property type="project" value="InterPro"/>
</dbReference>
<dbReference type="eggNOG" id="COG0681">
    <property type="taxonomic scope" value="Bacteria"/>
</dbReference>
<dbReference type="RefSeq" id="WP_011642779.1">
    <property type="nucleotide sequence ID" value="NC_008347.1"/>
</dbReference>
<dbReference type="KEGG" id="mmr:Mmar10_0839"/>
<dbReference type="InterPro" id="IPR036286">
    <property type="entry name" value="LexA/Signal_pep-like_sf"/>
</dbReference>
<evidence type="ECO:0000256" key="3">
    <source>
        <dbReference type="ARBA" id="ARBA00013208"/>
    </source>
</evidence>
<reference evidence="8 9" key="1">
    <citation type="submission" date="2006-08" db="EMBL/GenBank/DDBJ databases">
        <title>Complete sequence of Maricaulis maris MCS10.</title>
        <authorList>
            <consortium name="US DOE Joint Genome Institute"/>
            <person name="Copeland A."/>
            <person name="Lucas S."/>
            <person name="Lapidus A."/>
            <person name="Barry K."/>
            <person name="Detter J.C."/>
            <person name="Glavina del Rio T."/>
            <person name="Hammon N."/>
            <person name="Israni S."/>
            <person name="Dalin E."/>
            <person name="Tice H."/>
            <person name="Pitluck S."/>
            <person name="Saunders E."/>
            <person name="Brettin T."/>
            <person name="Bruce D."/>
            <person name="Han C."/>
            <person name="Tapia R."/>
            <person name="Gilna P."/>
            <person name="Schmutz J."/>
            <person name="Larimer F."/>
            <person name="Land M."/>
            <person name="Hauser L."/>
            <person name="Kyrpides N."/>
            <person name="Mikhailova N."/>
            <person name="Viollier P."/>
            <person name="Stephens C."/>
            <person name="Richardson P."/>
        </authorList>
    </citation>
    <scope>NUCLEOTIDE SEQUENCE [LARGE SCALE GENOMIC DNA]</scope>
    <source>
        <strain evidence="8 9">MCS10</strain>
    </source>
</reference>
<protein>
    <recommendedName>
        <fullName evidence="4 6">Signal peptidase I</fullName>
        <ecNumber evidence="3 6">3.4.21.89</ecNumber>
    </recommendedName>
</protein>
<dbReference type="SUPFAM" id="SSF51306">
    <property type="entry name" value="LexA/Signal peptidase"/>
    <property type="match status" value="1"/>
</dbReference>
<dbReference type="Pfam" id="PF10502">
    <property type="entry name" value="Peptidase_S26"/>
    <property type="match status" value="1"/>
</dbReference>
<evidence type="ECO:0000313" key="9">
    <source>
        <dbReference type="Proteomes" id="UP000001964"/>
    </source>
</evidence>
<dbReference type="HOGENOM" id="CLU_028723_1_2_5"/>
<accession>Q0ARF5</accession>
<sequence precursor="true">MWRWVAGLGLIVFGLASSLFSSLALFSTQAMSMMPAVEPGQRFIVNKLAYGYSTVSLPLVGTRLDPNRLVAGPAPRRGDIIVFLDTTQSPARTIVSRVAAVAGDEAAYDGGRLVINGDYVQRDALGPETLVTRGRPQQVTRYRETLPGGMSHEIFELGDEGPMDQTWPVTVPEGHVFVLGDNRDQSRDSRAPGGPGMVPLARILGRVSD</sequence>
<dbReference type="GO" id="GO:0004252">
    <property type="term" value="F:serine-type endopeptidase activity"/>
    <property type="evidence" value="ECO:0007669"/>
    <property type="project" value="InterPro"/>
</dbReference>
<dbReference type="EMBL" id="CP000449">
    <property type="protein sequence ID" value="ABI65132.1"/>
    <property type="molecule type" value="Genomic_DNA"/>
</dbReference>
<dbReference type="InterPro" id="IPR000223">
    <property type="entry name" value="Pept_S26A_signal_pept_1"/>
</dbReference>